<gene>
    <name evidence="1" type="ORF">Amon02_001184400</name>
</gene>
<keyword evidence="2" id="KW-1185">Reference proteome</keyword>
<sequence length="235" mass="25945">MTTSDIISHKLSTPGADSQHDSNASSFPQSTLDTLDKDKEFGLSVVDEKQPLEITTSNKDISDYPEGGTRAWLVCVAASTILSFSFGMVNSYGIYQSYYETTYPHVSSNTLSLIGSMQSCFTFIFAIPSTVVMYYVGPQPLVFVGGFIMCLSYFMLSLQNDVWELFVIQGLMFGLGSGMAYVHATNVLYQYFHKKKALVQGIQTACAAIAGVYWPIGVRGLIDTVGYRWSNRVIE</sequence>
<organism evidence="1 2">
    <name type="scientific">Ambrosiozyma monospora</name>
    <name type="common">Yeast</name>
    <name type="synonym">Endomycopsis monosporus</name>
    <dbReference type="NCBI Taxonomy" id="43982"/>
    <lineage>
        <taxon>Eukaryota</taxon>
        <taxon>Fungi</taxon>
        <taxon>Dikarya</taxon>
        <taxon>Ascomycota</taxon>
        <taxon>Saccharomycotina</taxon>
        <taxon>Pichiomycetes</taxon>
        <taxon>Pichiales</taxon>
        <taxon>Pichiaceae</taxon>
        <taxon>Ambrosiozyma</taxon>
    </lineage>
</organism>
<name>A0ACB5U9X4_AMBMO</name>
<evidence type="ECO:0000313" key="2">
    <source>
        <dbReference type="Proteomes" id="UP001165064"/>
    </source>
</evidence>
<comment type="caution">
    <text evidence="1">The sequence shown here is derived from an EMBL/GenBank/DDBJ whole genome shotgun (WGS) entry which is preliminary data.</text>
</comment>
<dbReference type="EMBL" id="BSXS01013132">
    <property type="protein sequence ID" value="GMF03607.1"/>
    <property type="molecule type" value="Genomic_DNA"/>
</dbReference>
<evidence type="ECO:0000313" key="1">
    <source>
        <dbReference type="EMBL" id="GMF03607.1"/>
    </source>
</evidence>
<proteinExistence type="predicted"/>
<dbReference type="Proteomes" id="UP001165064">
    <property type="component" value="Unassembled WGS sequence"/>
</dbReference>
<reference evidence="1" key="1">
    <citation type="submission" date="2023-04" db="EMBL/GenBank/DDBJ databases">
        <title>Ambrosiozyma monospora NBRC 10751.</title>
        <authorList>
            <person name="Ichikawa N."/>
            <person name="Sato H."/>
            <person name="Tonouchi N."/>
        </authorList>
    </citation>
    <scope>NUCLEOTIDE SEQUENCE</scope>
    <source>
        <strain evidence="1">NBRC 10751</strain>
    </source>
</reference>
<protein>
    <submittedName>
        <fullName evidence="1">Unnamed protein product</fullName>
    </submittedName>
</protein>
<accession>A0ACB5U9X4</accession>